<evidence type="ECO:0000313" key="1">
    <source>
        <dbReference type="EMBL" id="RWA03899.1"/>
    </source>
</evidence>
<name>A0A439CP13_9PEZI</name>
<dbReference type="PANTHER" id="PTHR47431">
    <property type="entry name" value="ZN(II)2CYS6 TRANSCRIPTION FACTOR (EUROFUNG)-RELATED"/>
    <property type="match status" value="1"/>
</dbReference>
<proteinExistence type="predicted"/>
<organism evidence="1 2">
    <name type="scientific">Xylaria grammica</name>
    <dbReference type="NCBI Taxonomy" id="363999"/>
    <lineage>
        <taxon>Eukaryota</taxon>
        <taxon>Fungi</taxon>
        <taxon>Dikarya</taxon>
        <taxon>Ascomycota</taxon>
        <taxon>Pezizomycotina</taxon>
        <taxon>Sordariomycetes</taxon>
        <taxon>Xylariomycetidae</taxon>
        <taxon>Xylariales</taxon>
        <taxon>Xylariaceae</taxon>
        <taxon>Xylaria</taxon>
    </lineage>
</organism>
<dbReference type="CDD" id="cd12148">
    <property type="entry name" value="fungal_TF_MHR"/>
    <property type="match status" value="1"/>
</dbReference>
<evidence type="ECO:0000313" key="2">
    <source>
        <dbReference type="Proteomes" id="UP000286045"/>
    </source>
</evidence>
<keyword evidence="2" id="KW-1185">Reference proteome</keyword>
<protein>
    <recommendedName>
        <fullName evidence="3">Transcription factor domain-containing protein</fullName>
    </recommendedName>
</protein>
<sequence length="373" mass="42201">MAIELGMHRKSFADRTLDLVWAESCRRTWWYIKFQGMIRRLNEAEPVTGPYDIDSDADIPFSEEWQYQAGNIQLPVSLAQYEREINLGRSEFPSLAFQIEICRIQADITFLCNDASDEVEKRTDLINQADSRICDFLRRVPPWKMDVSPPRGPDRKGQAVKQFGWNPHPVDIQAANSVCDLFRYPFPIKSLRPMMIPGLLRVAIVYLDACVFLGLDSPVFRERISALIRILTIHGETWPLSKKIAEDIQAVADEYLPCTDESSVHTSSSDPDDWNTLVHEAMSSSGGGAPNFFRSPGQLRRLLVSQFAVRVRAARPPRARACYVSHPPRLRGRGLGAACFGFVKDGRTVCRCGPGGLFLSLANNRTHFLPRYK</sequence>
<accession>A0A439CP13</accession>
<dbReference type="Proteomes" id="UP000286045">
    <property type="component" value="Unassembled WGS sequence"/>
</dbReference>
<evidence type="ECO:0008006" key="3">
    <source>
        <dbReference type="Google" id="ProtNLM"/>
    </source>
</evidence>
<gene>
    <name evidence="1" type="ORF">EKO27_g11206</name>
</gene>
<reference evidence="1 2" key="1">
    <citation type="submission" date="2018-12" db="EMBL/GenBank/DDBJ databases">
        <title>Draft genome sequence of Xylaria grammica IHI A82.</title>
        <authorList>
            <person name="Buettner E."/>
            <person name="Kellner H."/>
        </authorList>
    </citation>
    <scope>NUCLEOTIDE SEQUENCE [LARGE SCALE GENOMIC DNA]</scope>
    <source>
        <strain evidence="1 2">IHI A82</strain>
    </source>
</reference>
<dbReference type="STRING" id="363999.A0A439CP13"/>
<dbReference type="EMBL" id="RYZI01000678">
    <property type="protein sequence ID" value="RWA03899.1"/>
    <property type="molecule type" value="Genomic_DNA"/>
</dbReference>
<dbReference type="PANTHER" id="PTHR47431:SF1">
    <property type="entry name" value="ZN(II)2CYS6 TRANSCRIPTION FACTOR (EUROFUNG)"/>
    <property type="match status" value="1"/>
</dbReference>
<comment type="caution">
    <text evidence="1">The sequence shown here is derived from an EMBL/GenBank/DDBJ whole genome shotgun (WGS) entry which is preliminary data.</text>
</comment>
<dbReference type="AlphaFoldDB" id="A0A439CP13"/>